<dbReference type="KEGG" id="gai:IMCC3135_08535"/>
<dbReference type="InterPro" id="IPR012836">
    <property type="entry name" value="FlgF"/>
</dbReference>
<keyword evidence="9" id="KW-0966">Cell projection</keyword>
<dbReference type="AlphaFoldDB" id="A0A2Z2NKG8"/>
<sequence length="245" mass="26101">MDKMMYVAMSGARQVMLKQASNSHNLANLNTNGFKADIDSFKALPVYGPGQPGRVYGENLRSGVDLSPGQLISTGVPLDVALDGDGFIAVQDIDGTEAYTRNGSMRVTEQGLLVTSSGDPVLGEGGPITLSPYNNLHIGSDGTVTIRPLGQTGGELAVIDRIKLVKPDQGEIKRNERGLFTTPNDEEPADASVTLATESLETSNVNSVEALVTMIELSRQYETQVKMMTTAKENDVSAAQLLKIS</sequence>
<accession>A0A2Z2NKG8</accession>
<evidence type="ECO:0000256" key="2">
    <source>
        <dbReference type="ARBA" id="ARBA00009677"/>
    </source>
</evidence>
<dbReference type="Pfam" id="PF22692">
    <property type="entry name" value="LlgE_F_G_D1"/>
    <property type="match status" value="1"/>
</dbReference>
<feature type="domain" description="Flagellar hook protein FlgE/F/G-like D1" evidence="8">
    <location>
        <begin position="81"/>
        <end position="145"/>
    </location>
</feature>
<reference evidence="9 10" key="1">
    <citation type="submission" date="2016-12" db="EMBL/GenBank/DDBJ databases">
        <authorList>
            <person name="Song W.-J."/>
            <person name="Kurnit D.M."/>
        </authorList>
    </citation>
    <scope>NUCLEOTIDE SEQUENCE [LARGE SCALE GENOMIC DNA]</scope>
    <source>
        <strain evidence="9 10">IMCC3135</strain>
    </source>
</reference>
<dbReference type="EMBL" id="CP018632">
    <property type="protein sequence ID" value="ASJ71806.1"/>
    <property type="molecule type" value="Genomic_DNA"/>
</dbReference>
<dbReference type="NCBIfam" id="TIGR03506">
    <property type="entry name" value="FlgEFG_subfam"/>
    <property type="match status" value="1"/>
</dbReference>
<dbReference type="InterPro" id="IPR020013">
    <property type="entry name" value="Flagellar_FlgE/F/G"/>
</dbReference>
<comment type="similarity">
    <text evidence="2 6">Belongs to the flagella basal body rod proteins family.</text>
</comment>
<keyword evidence="10" id="KW-1185">Reference proteome</keyword>
<dbReference type="InterPro" id="IPR037925">
    <property type="entry name" value="FlgE/F/G-like"/>
</dbReference>
<evidence type="ECO:0000256" key="6">
    <source>
        <dbReference type="RuleBase" id="RU362116"/>
    </source>
</evidence>
<dbReference type="PANTHER" id="PTHR30435:SF18">
    <property type="entry name" value="FLAGELLAR BASAL-BODY ROD PROTEIN FLGF"/>
    <property type="match status" value="1"/>
</dbReference>
<dbReference type="NCBIfam" id="NF009280">
    <property type="entry name" value="PRK12640.1"/>
    <property type="match status" value="1"/>
</dbReference>
<keyword evidence="9" id="KW-0969">Cilium</keyword>
<dbReference type="Proteomes" id="UP000250079">
    <property type="component" value="Chromosome"/>
</dbReference>
<dbReference type="PANTHER" id="PTHR30435">
    <property type="entry name" value="FLAGELLAR PROTEIN"/>
    <property type="match status" value="1"/>
</dbReference>
<proteinExistence type="inferred from homology"/>
<keyword evidence="9" id="KW-0282">Flagellum</keyword>
<dbReference type="GO" id="GO:0030694">
    <property type="term" value="C:bacterial-type flagellum basal body, rod"/>
    <property type="evidence" value="ECO:0007669"/>
    <property type="project" value="UniProtKB-UniRule"/>
</dbReference>
<evidence type="ECO:0000256" key="4">
    <source>
        <dbReference type="ARBA" id="ARBA00038560"/>
    </source>
</evidence>
<evidence type="ECO:0000313" key="10">
    <source>
        <dbReference type="Proteomes" id="UP000250079"/>
    </source>
</evidence>
<keyword evidence="3 6" id="KW-0975">Bacterial flagellum</keyword>
<organism evidence="9 10">
    <name type="scientific">Granulosicoccus antarcticus IMCC3135</name>
    <dbReference type="NCBI Taxonomy" id="1192854"/>
    <lineage>
        <taxon>Bacteria</taxon>
        <taxon>Pseudomonadati</taxon>
        <taxon>Pseudomonadota</taxon>
        <taxon>Gammaproteobacteria</taxon>
        <taxon>Chromatiales</taxon>
        <taxon>Granulosicoccaceae</taxon>
        <taxon>Granulosicoccus</taxon>
    </lineage>
</organism>
<dbReference type="InterPro" id="IPR053967">
    <property type="entry name" value="LlgE_F_G-like_D1"/>
</dbReference>
<evidence type="ECO:0000313" key="9">
    <source>
        <dbReference type="EMBL" id="ASJ71806.1"/>
    </source>
</evidence>
<comment type="subunit">
    <text evidence="4 6">The basal body constitutes a major portion of the flagellar organelle and consists of five rings (E,L,P,S, and M) mounted on a central rod. The rod consists of about 26 subunits of FlgG in the distal portion, and FlgB, FlgC and FlgF are thought to build up the proximal portion of the rod with about 6 subunits each.</text>
</comment>
<dbReference type="RefSeq" id="WP_088917195.1">
    <property type="nucleotide sequence ID" value="NZ_CP018632.1"/>
</dbReference>
<gene>
    <name evidence="9" type="primary">flgF</name>
    <name evidence="9" type="ORF">IMCC3135_08535</name>
</gene>
<dbReference type="NCBIfam" id="TIGR02490">
    <property type="entry name" value="flgF"/>
    <property type="match status" value="1"/>
</dbReference>
<dbReference type="OrthoDB" id="9804559at2"/>
<evidence type="ECO:0000256" key="5">
    <source>
        <dbReference type="ARBA" id="ARBA00040228"/>
    </source>
</evidence>
<name>A0A2Z2NKG8_9GAMM</name>
<dbReference type="InterPro" id="IPR010930">
    <property type="entry name" value="Flg_bb/hook_C_dom"/>
</dbReference>
<evidence type="ECO:0000256" key="1">
    <source>
        <dbReference type="ARBA" id="ARBA00004117"/>
    </source>
</evidence>
<evidence type="ECO:0000259" key="7">
    <source>
        <dbReference type="Pfam" id="PF06429"/>
    </source>
</evidence>
<evidence type="ECO:0000259" key="8">
    <source>
        <dbReference type="Pfam" id="PF22692"/>
    </source>
</evidence>
<comment type="subcellular location">
    <subcellularLocation>
        <location evidence="1 6">Bacterial flagellum basal body</location>
    </subcellularLocation>
</comment>
<dbReference type="Pfam" id="PF06429">
    <property type="entry name" value="Flg_bbr_C"/>
    <property type="match status" value="1"/>
</dbReference>
<feature type="domain" description="Flagellar basal-body/hook protein C-terminal" evidence="7">
    <location>
        <begin position="199"/>
        <end position="241"/>
    </location>
</feature>
<dbReference type="GO" id="GO:0071978">
    <property type="term" value="P:bacterial-type flagellum-dependent swarming motility"/>
    <property type="evidence" value="ECO:0007669"/>
    <property type="project" value="TreeGrafter"/>
</dbReference>
<evidence type="ECO:0000256" key="3">
    <source>
        <dbReference type="ARBA" id="ARBA00023143"/>
    </source>
</evidence>
<protein>
    <recommendedName>
        <fullName evidence="5 6">Flagellar basal-body rod protein FlgF</fullName>
    </recommendedName>
</protein>
<dbReference type="SUPFAM" id="SSF117143">
    <property type="entry name" value="Flagellar hook protein flgE"/>
    <property type="match status" value="1"/>
</dbReference>